<feature type="domain" description="DRBM" evidence="3">
    <location>
        <begin position="2"/>
        <end position="72"/>
    </location>
</feature>
<reference evidence="4" key="1">
    <citation type="journal article" date="2020" name="Nature">
        <title>Giant virus diversity and host interactions through global metagenomics.</title>
        <authorList>
            <person name="Schulz F."/>
            <person name="Roux S."/>
            <person name="Paez-Espino D."/>
            <person name="Jungbluth S."/>
            <person name="Walsh D.A."/>
            <person name="Denef V.J."/>
            <person name="McMahon K.D."/>
            <person name="Konstantinidis K.T."/>
            <person name="Eloe-Fadrosh E.A."/>
            <person name="Kyrpides N.C."/>
            <person name="Woyke T."/>
        </authorList>
    </citation>
    <scope>NUCLEOTIDE SEQUENCE</scope>
    <source>
        <strain evidence="4">GVMAG-M-3300025572-1</strain>
    </source>
</reference>
<dbReference type="InterPro" id="IPR014720">
    <property type="entry name" value="dsRBD_dom"/>
</dbReference>
<name>A0A6C0IX31_9ZZZZ</name>
<sequence>MSIKNRLQEIFQRQGLALPVYHTKQIGGPAHAPVWVSEVELPSGERIRGDETTSKTAAEQSAADKALLKLRSSKIASGSASPKKVLHIDQTVSVRPTPPEQKSVIRTCLLINGESLPNLAKTASSFLVPGLEILIFIGHHHHLSERDYGVPKVLVPTTHSNGVDSCMQVYVGTFLQTDKYDRYLIGTRDHFGSALVDLIQSPEMPWTAKTAILVTTEEHIKKHLS</sequence>
<keyword evidence="1" id="KW-0677">Repeat</keyword>
<dbReference type="EMBL" id="MN740284">
    <property type="protein sequence ID" value="QHT97884.1"/>
    <property type="molecule type" value="Genomic_DNA"/>
</dbReference>
<accession>A0A6C0IX31</accession>
<proteinExistence type="predicted"/>
<keyword evidence="2" id="KW-0694">RNA-binding</keyword>
<dbReference type="Pfam" id="PF00035">
    <property type="entry name" value="dsrm"/>
    <property type="match status" value="1"/>
</dbReference>
<dbReference type="GO" id="GO:0003723">
    <property type="term" value="F:RNA binding"/>
    <property type="evidence" value="ECO:0007669"/>
    <property type="project" value="UniProtKB-KW"/>
</dbReference>
<evidence type="ECO:0000256" key="2">
    <source>
        <dbReference type="ARBA" id="ARBA00022884"/>
    </source>
</evidence>
<dbReference type="SMART" id="SM00358">
    <property type="entry name" value="DSRM"/>
    <property type="match status" value="1"/>
</dbReference>
<dbReference type="AlphaFoldDB" id="A0A6C0IX31"/>
<dbReference type="CDD" id="cd10845">
    <property type="entry name" value="DSRM_RNAse_III_family"/>
    <property type="match status" value="1"/>
</dbReference>
<evidence type="ECO:0000256" key="1">
    <source>
        <dbReference type="ARBA" id="ARBA00022737"/>
    </source>
</evidence>
<evidence type="ECO:0000313" key="4">
    <source>
        <dbReference type="EMBL" id="QHT97884.1"/>
    </source>
</evidence>
<organism evidence="4">
    <name type="scientific">viral metagenome</name>
    <dbReference type="NCBI Taxonomy" id="1070528"/>
    <lineage>
        <taxon>unclassified sequences</taxon>
        <taxon>metagenomes</taxon>
        <taxon>organismal metagenomes</taxon>
    </lineage>
</organism>
<dbReference type="PANTHER" id="PTHR46031">
    <property type="match status" value="1"/>
</dbReference>
<evidence type="ECO:0000259" key="3">
    <source>
        <dbReference type="PROSITE" id="PS50137"/>
    </source>
</evidence>
<protein>
    <recommendedName>
        <fullName evidence="3">DRBM domain-containing protein</fullName>
    </recommendedName>
</protein>
<dbReference type="SUPFAM" id="SSF54768">
    <property type="entry name" value="dsRNA-binding domain-like"/>
    <property type="match status" value="1"/>
</dbReference>
<dbReference type="Gene3D" id="3.30.160.20">
    <property type="match status" value="1"/>
</dbReference>
<dbReference type="PROSITE" id="PS50137">
    <property type="entry name" value="DS_RBD"/>
    <property type="match status" value="1"/>
</dbReference>